<dbReference type="PANTHER" id="PTHR32432">
    <property type="entry name" value="CELL DIVISION PROTEIN FTSA-RELATED"/>
    <property type="match status" value="1"/>
</dbReference>
<reference evidence="1 2" key="1">
    <citation type="journal article" date="2016" name="Nat. Commun.">
        <title>Thousands of microbial genomes shed light on interconnected biogeochemical processes in an aquifer system.</title>
        <authorList>
            <person name="Anantharaman K."/>
            <person name="Brown C.T."/>
            <person name="Hug L.A."/>
            <person name="Sharon I."/>
            <person name="Castelle C.J."/>
            <person name="Probst A.J."/>
            <person name="Thomas B.C."/>
            <person name="Singh A."/>
            <person name="Wilkins M.J."/>
            <person name="Karaoz U."/>
            <person name="Brodie E.L."/>
            <person name="Williams K.H."/>
            <person name="Hubbard S.S."/>
            <person name="Banfield J.F."/>
        </authorList>
    </citation>
    <scope>NUCLEOTIDE SEQUENCE [LARGE SCALE GENOMIC DNA]</scope>
</reference>
<dbReference type="SUPFAM" id="SSF53067">
    <property type="entry name" value="Actin-like ATPase domain"/>
    <property type="match status" value="1"/>
</dbReference>
<dbReference type="PIRSF" id="PIRSF019169">
    <property type="entry name" value="PilM"/>
    <property type="match status" value="1"/>
</dbReference>
<dbReference type="InterPro" id="IPR050696">
    <property type="entry name" value="FtsA/MreB"/>
</dbReference>
<evidence type="ECO:0000313" key="1">
    <source>
        <dbReference type="EMBL" id="OGH69831.1"/>
    </source>
</evidence>
<gene>
    <name evidence="1" type="ORF">A2754_02200</name>
</gene>
<dbReference type="CDD" id="cd24049">
    <property type="entry name" value="ASKHA_NBD_PilM"/>
    <property type="match status" value="1"/>
</dbReference>
<dbReference type="Pfam" id="PF11104">
    <property type="entry name" value="PilM_2"/>
    <property type="match status" value="1"/>
</dbReference>
<dbReference type="AlphaFoldDB" id="A0A1F6MDU9"/>
<evidence type="ECO:0000313" key="2">
    <source>
        <dbReference type="Proteomes" id="UP000177953"/>
    </source>
</evidence>
<dbReference type="Gene3D" id="3.30.1490.300">
    <property type="match status" value="1"/>
</dbReference>
<dbReference type="Proteomes" id="UP000177953">
    <property type="component" value="Unassembled WGS sequence"/>
</dbReference>
<dbReference type="EMBL" id="MFPU01000021">
    <property type="protein sequence ID" value="OGH69831.1"/>
    <property type="molecule type" value="Genomic_DNA"/>
</dbReference>
<dbReference type="InterPro" id="IPR005883">
    <property type="entry name" value="PilM"/>
</dbReference>
<sequence>MWFDSKKNKILGIDIGTSSVKIVELTKSGDKIELTNYGQFVDFRGQLQSTTLQVLSSQVGDVIKGIVQEAGMKERSAAIAVPMFSGFTTVITMPSIPDEELSQAVTYEAKKYIPLPLGEVKFEWSKLDNNPAAEKGTMDLLIVAVTNELINRYQEAAKLSNIDLRYIELDAFSLARALVGPSDGPTLIIDIGALSTALIIVDKEWPMYTRTSEVAGREFTKLLARSLGTDFKRAESLKYKIGVHSAGGIILPLVDSLLAEAKRIIDDYAKARKMAIQRVILSGGSSNTPGLLEYAVKALGKETVIANPFRDIIYPRELEPVIQKMAPAYCIAVGLALREFK</sequence>
<dbReference type="NCBIfam" id="TIGR01175">
    <property type="entry name" value="pilM"/>
    <property type="match status" value="1"/>
</dbReference>
<dbReference type="Gene3D" id="3.30.420.40">
    <property type="match status" value="2"/>
</dbReference>
<organism evidence="1 2">
    <name type="scientific">Candidatus Magasanikbacteria bacterium RIFCSPHIGHO2_01_FULL_47_8</name>
    <dbReference type="NCBI Taxonomy" id="1798673"/>
    <lineage>
        <taxon>Bacteria</taxon>
        <taxon>Candidatus Magasanikiibacteriota</taxon>
    </lineage>
</organism>
<name>A0A1F6MDU9_9BACT</name>
<dbReference type="InterPro" id="IPR043129">
    <property type="entry name" value="ATPase_NBD"/>
</dbReference>
<dbReference type="PANTHER" id="PTHR32432:SF3">
    <property type="entry name" value="ETHANOLAMINE UTILIZATION PROTEIN EUTJ"/>
    <property type="match status" value="1"/>
</dbReference>
<comment type="caution">
    <text evidence="1">The sequence shown here is derived from an EMBL/GenBank/DDBJ whole genome shotgun (WGS) entry which is preliminary data.</text>
</comment>
<proteinExistence type="predicted"/>
<accession>A0A1F6MDU9</accession>
<evidence type="ECO:0008006" key="3">
    <source>
        <dbReference type="Google" id="ProtNLM"/>
    </source>
</evidence>
<protein>
    <recommendedName>
        <fullName evidence="3">SHS2 domain-containing protein</fullName>
    </recommendedName>
</protein>